<dbReference type="Proteomes" id="UP001497472">
    <property type="component" value="Unassembled WGS sequence"/>
</dbReference>
<proteinExistence type="predicted"/>
<gene>
    <name evidence="2" type="ORF">LNINA_LOCUS3237</name>
</gene>
<feature type="chain" id="PRO_5043976418" evidence="1">
    <location>
        <begin position="20"/>
        <end position="75"/>
    </location>
</feature>
<evidence type="ECO:0000256" key="1">
    <source>
        <dbReference type="SAM" id="SignalP"/>
    </source>
</evidence>
<name>A0AAV1J2X4_9NEOP</name>
<feature type="signal peptide" evidence="1">
    <location>
        <begin position="1"/>
        <end position="19"/>
    </location>
</feature>
<dbReference type="AlphaFoldDB" id="A0AAV1J2X4"/>
<keyword evidence="1" id="KW-0732">Signal</keyword>
<accession>A0AAV1J2X4</accession>
<dbReference type="EMBL" id="CAVLEF010000004">
    <property type="protein sequence ID" value="CAK1543422.1"/>
    <property type="molecule type" value="Genomic_DNA"/>
</dbReference>
<keyword evidence="3" id="KW-1185">Reference proteome</keyword>
<evidence type="ECO:0000313" key="2">
    <source>
        <dbReference type="EMBL" id="CAK1543422.1"/>
    </source>
</evidence>
<evidence type="ECO:0000313" key="3">
    <source>
        <dbReference type="Proteomes" id="UP001497472"/>
    </source>
</evidence>
<sequence length="75" mass="8156">MKAVLFVFFILTICAGVYGNTGDDFDIGAPDVVCLVKAFVNFFQCLKPNAVGDMDMQLPIKACFAKLVMDIKGCI</sequence>
<protein>
    <submittedName>
        <fullName evidence="2">Uncharacterized protein</fullName>
    </submittedName>
</protein>
<reference evidence="2 3" key="1">
    <citation type="submission" date="2023-11" db="EMBL/GenBank/DDBJ databases">
        <authorList>
            <person name="Okamura Y."/>
        </authorList>
    </citation>
    <scope>NUCLEOTIDE SEQUENCE [LARGE SCALE GENOMIC DNA]</scope>
</reference>
<comment type="caution">
    <text evidence="2">The sequence shown here is derived from an EMBL/GenBank/DDBJ whole genome shotgun (WGS) entry which is preliminary data.</text>
</comment>
<organism evidence="2 3">
    <name type="scientific">Leptosia nina</name>
    <dbReference type="NCBI Taxonomy" id="320188"/>
    <lineage>
        <taxon>Eukaryota</taxon>
        <taxon>Metazoa</taxon>
        <taxon>Ecdysozoa</taxon>
        <taxon>Arthropoda</taxon>
        <taxon>Hexapoda</taxon>
        <taxon>Insecta</taxon>
        <taxon>Pterygota</taxon>
        <taxon>Neoptera</taxon>
        <taxon>Endopterygota</taxon>
        <taxon>Lepidoptera</taxon>
        <taxon>Glossata</taxon>
        <taxon>Ditrysia</taxon>
        <taxon>Papilionoidea</taxon>
        <taxon>Pieridae</taxon>
        <taxon>Pierinae</taxon>
        <taxon>Leptosia</taxon>
    </lineage>
</organism>